<evidence type="ECO:0000259" key="1">
    <source>
        <dbReference type="Pfam" id="PF00534"/>
    </source>
</evidence>
<evidence type="ECO:0000259" key="2">
    <source>
        <dbReference type="Pfam" id="PF13439"/>
    </source>
</evidence>
<dbReference type="EMBL" id="AP018929">
    <property type="protein sequence ID" value="BBG24884.1"/>
    <property type="molecule type" value="Genomic_DNA"/>
</dbReference>
<reference evidence="6" key="1">
    <citation type="submission" date="2018-09" db="EMBL/GenBank/DDBJ databases">
        <title>Complete Genome Sequencing of Sulfolobus sp. JCM 16834.</title>
        <authorList>
            <person name="Kato S."/>
            <person name="Itoh T."/>
            <person name="Ohkuma M."/>
        </authorList>
    </citation>
    <scope>NUCLEOTIDE SEQUENCE [LARGE SCALE GENOMIC DNA]</scope>
    <source>
        <strain evidence="6">IC-007</strain>
    </source>
</reference>
<evidence type="ECO:0000313" key="6">
    <source>
        <dbReference type="Proteomes" id="UP000325030"/>
    </source>
</evidence>
<dbReference type="STRING" id="1294262.GCA_001316085_02323"/>
<dbReference type="Pfam" id="PF13439">
    <property type="entry name" value="Glyco_transf_4"/>
    <property type="match status" value="1"/>
</dbReference>
<dbReference type="Pfam" id="PF00534">
    <property type="entry name" value="Glycos_transf_1"/>
    <property type="match status" value="1"/>
</dbReference>
<protein>
    <submittedName>
        <fullName evidence="3">D-inositol-3-phosphate glycosyltransferase</fullName>
    </submittedName>
</protein>
<evidence type="ECO:0000313" key="5">
    <source>
        <dbReference type="Proteomes" id="UP000322983"/>
    </source>
</evidence>
<reference evidence="3 5" key="2">
    <citation type="journal article" date="2020" name="Int. J. Syst. Evol. Microbiol.">
        <title>Sulfuracidifex tepidarius gen. nov., sp. nov. and transfer of Sulfolobus metallicus Huber and Stetter 1992 to the genus Sulfuracidifex as Sulfuracidifex metallicus comb. nov.</title>
        <authorList>
            <person name="Itoh T."/>
            <person name="Miura T."/>
            <person name="Sakai H.D."/>
            <person name="Kato S."/>
            <person name="Ohkuma M."/>
            <person name="Takashina T."/>
        </authorList>
    </citation>
    <scope>NUCLEOTIDE SEQUENCE [LARGE SCALE GENOMIC DNA]</scope>
    <source>
        <strain evidence="3 5">IC-006</strain>
        <strain evidence="4">IC-007</strain>
    </source>
</reference>
<dbReference type="InterPro" id="IPR050194">
    <property type="entry name" value="Glycosyltransferase_grp1"/>
</dbReference>
<gene>
    <name evidence="3" type="ORF">IC006_2218</name>
    <name evidence="4" type="ORF">IC007_2223</name>
</gene>
<keyword evidence="5" id="KW-1185">Reference proteome</keyword>
<dbReference type="InterPro" id="IPR001296">
    <property type="entry name" value="Glyco_trans_1"/>
</dbReference>
<dbReference type="Gene3D" id="3.40.50.2000">
    <property type="entry name" value="Glycogen Phosphorylase B"/>
    <property type="match status" value="2"/>
</dbReference>
<dbReference type="GeneID" id="41718537"/>
<dbReference type="AlphaFoldDB" id="A0A510DXF4"/>
<dbReference type="PANTHER" id="PTHR45947">
    <property type="entry name" value="SULFOQUINOVOSYL TRANSFERASE SQD2"/>
    <property type="match status" value="1"/>
</dbReference>
<dbReference type="EMBL" id="AP018930">
    <property type="protein sequence ID" value="BBG27669.1"/>
    <property type="molecule type" value="Genomic_DNA"/>
</dbReference>
<feature type="domain" description="Glycosyl transferase family 1" evidence="1">
    <location>
        <begin position="183"/>
        <end position="325"/>
    </location>
</feature>
<feature type="domain" description="Glycosyltransferase subfamily 4-like N-terminal" evidence="2">
    <location>
        <begin position="15"/>
        <end position="176"/>
    </location>
</feature>
<dbReference type="KEGG" id="step:IC006_2218"/>
<name>A0A510DXF4_9CREN</name>
<dbReference type="Proteomes" id="UP000322983">
    <property type="component" value="Chromosome"/>
</dbReference>
<evidence type="ECO:0000313" key="4">
    <source>
        <dbReference type="EMBL" id="BBG27669.1"/>
    </source>
</evidence>
<organism evidence="3 5">
    <name type="scientific">Sulfuracidifex tepidarius</name>
    <dbReference type="NCBI Taxonomy" id="1294262"/>
    <lineage>
        <taxon>Archaea</taxon>
        <taxon>Thermoproteota</taxon>
        <taxon>Thermoprotei</taxon>
        <taxon>Sulfolobales</taxon>
        <taxon>Sulfolobaceae</taxon>
        <taxon>Sulfuracidifex</taxon>
    </lineage>
</organism>
<proteinExistence type="predicted"/>
<dbReference type="SUPFAM" id="SSF53756">
    <property type="entry name" value="UDP-Glycosyltransferase/glycogen phosphorylase"/>
    <property type="match status" value="1"/>
</dbReference>
<dbReference type="CDD" id="cd03801">
    <property type="entry name" value="GT4_PimA-like"/>
    <property type="match status" value="1"/>
</dbReference>
<dbReference type="OrthoDB" id="132546at2157"/>
<dbReference type="GO" id="GO:0016757">
    <property type="term" value="F:glycosyltransferase activity"/>
    <property type="evidence" value="ECO:0007669"/>
    <property type="project" value="InterPro"/>
</dbReference>
<dbReference type="PANTHER" id="PTHR45947:SF13">
    <property type="entry name" value="TRANSFERASE"/>
    <property type="match status" value="1"/>
</dbReference>
<dbReference type="Proteomes" id="UP000325030">
    <property type="component" value="Chromosome"/>
</dbReference>
<dbReference type="InterPro" id="IPR028098">
    <property type="entry name" value="Glyco_trans_4-like_N"/>
</dbReference>
<sequence length="366" mass="41794">MRIIQVAPFYHPVLGGVEKVVQKISEYMKEKGHEVVVVTYNRDRDKSNIYKEKEIINGVEVIRLPPKFTWSHGSYSSLLPKIVSDLNPDLIHVHVWRHPHVFQLSSMKVPKILQPHSPFYSRKQIGKFTFIYYKIVDSFLGKEMKNYNVISITPLERDTIKKKFKVDSVVIPNGIEDYYFDVKSKGDDYYLFLGRVSSEKNVMKMLKGFALSKVSRPLIIAGPDGGLGTEVRSFIHKTGINAKYVGSVTEEEKIELLSKCRALINPRPYEAFGITLIEAQAMGKPCMIVGHGGQEYAAPPGVSSIRGEDNEVDISNLFKQIENDEIFELLSKGARQYSERFRYSKVLAEIEEYYNTVAQKTIEKNN</sequence>
<accession>A0A510E5B0</accession>
<accession>A0A510DXF4</accession>
<dbReference type="RefSeq" id="WP_149528714.1">
    <property type="nucleotide sequence ID" value="NZ_AP018929.1"/>
</dbReference>
<evidence type="ECO:0000313" key="3">
    <source>
        <dbReference type="EMBL" id="BBG24884.1"/>
    </source>
</evidence>